<sequence>MTNNDVDYILQISNRQQLRQWLKDNYDKAKYCWIITTRVNEQKSLFNTINYLDAIEEALCFGWINETAKPISNTQLIQCLIPRNKRAWSELDKERYRRLEKLGLMTKAGKKTFFNANQKSFKVDKKIIKIIKSDPQVVKHIHSFPDLYLRIKLDNIQSKRKQPKLFHARLNKFMKNTRIGKMYGNWNDNGRLINY</sequence>
<reference evidence="1" key="2">
    <citation type="journal article" date="2021" name="PeerJ">
        <title>Extensive microbial diversity within the chicken gut microbiome revealed by metagenomics and culture.</title>
        <authorList>
            <person name="Gilroy R."/>
            <person name="Ravi A."/>
            <person name="Getino M."/>
            <person name="Pursley I."/>
            <person name="Horton D.L."/>
            <person name="Alikhan N.F."/>
            <person name="Baker D."/>
            <person name="Gharbi K."/>
            <person name="Hall N."/>
            <person name="Watson M."/>
            <person name="Adriaenssens E.M."/>
            <person name="Foster-Nyarko E."/>
            <person name="Jarju S."/>
            <person name="Secka A."/>
            <person name="Antonio M."/>
            <person name="Oren A."/>
            <person name="Chaudhuri R.R."/>
            <person name="La Ragione R."/>
            <person name="Hildebrand F."/>
            <person name="Pallen M.J."/>
        </authorList>
    </citation>
    <scope>NUCLEOTIDE SEQUENCE</scope>
    <source>
        <strain evidence="1">C6-149</strain>
    </source>
</reference>
<dbReference type="AlphaFoldDB" id="A0A9D9EAG0"/>
<organism evidence="1 2">
    <name type="scientific">Candidatus Gallilactobacillus intestinavium</name>
    <dbReference type="NCBI Taxonomy" id="2840838"/>
    <lineage>
        <taxon>Bacteria</taxon>
        <taxon>Bacillati</taxon>
        <taxon>Bacillota</taxon>
        <taxon>Bacilli</taxon>
        <taxon>Lactobacillales</taxon>
        <taxon>Lactobacillaceae</taxon>
        <taxon>Lactobacillaceae incertae sedis</taxon>
        <taxon>Candidatus Gallilactobacillus</taxon>
    </lineage>
</organism>
<evidence type="ECO:0000313" key="2">
    <source>
        <dbReference type="Proteomes" id="UP000823614"/>
    </source>
</evidence>
<protein>
    <submittedName>
        <fullName evidence="1">Thymidylate synthase</fullName>
    </submittedName>
</protein>
<dbReference type="EMBL" id="JADIMP010000072">
    <property type="protein sequence ID" value="MBO8441669.1"/>
    <property type="molecule type" value="Genomic_DNA"/>
</dbReference>
<dbReference type="Proteomes" id="UP000823614">
    <property type="component" value="Unassembled WGS sequence"/>
</dbReference>
<evidence type="ECO:0000313" key="1">
    <source>
        <dbReference type="EMBL" id="MBO8441669.1"/>
    </source>
</evidence>
<name>A0A9D9EAG0_9LACO</name>
<proteinExistence type="predicted"/>
<gene>
    <name evidence="1" type="ORF">IAA89_04475</name>
</gene>
<accession>A0A9D9EAG0</accession>
<comment type="caution">
    <text evidence="1">The sequence shown here is derived from an EMBL/GenBank/DDBJ whole genome shotgun (WGS) entry which is preliminary data.</text>
</comment>
<reference evidence="1" key="1">
    <citation type="submission" date="2020-10" db="EMBL/GenBank/DDBJ databases">
        <authorList>
            <person name="Gilroy R."/>
        </authorList>
    </citation>
    <scope>NUCLEOTIDE SEQUENCE</scope>
    <source>
        <strain evidence="1">C6-149</strain>
    </source>
</reference>